<protein>
    <submittedName>
        <fullName evidence="2">Uncharacterized protein</fullName>
    </submittedName>
</protein>
<evidence type="ECO:0000313" key="2">
    <source>
        <dbReference type="EMBL" id="SCF19189.1"/>
    </source>
</evidence>
<dbReference type="Proteomes" id="UP000183585">
    <property type="component" value="Unassembled WGS sequence"/>
</dbReference>
<name>A0A1C4YEM2_9ACTN</name>
<organism evidence="2 3">
    <name type="scientific">Micromonospora carbonacea</name>
    <dbReference type="NCBI Taxonomy" id="47853"/>
    <lineage>
        <taxon>Bacteria</taxon>
        <taxon>Bacillati</taxon>
        <taxon>Actinomycetota</taxon>
        <taxon>Actinomycetes</taxon>
        <taxon>Micromonosporales</taxon>
        <taxon>Micromonosporaceae</taxon>
        <taxon>Micromonospora</taxon>
    </lineage>
</organism>
<dbReference type="AlphaFoldDB" id="A0A1C4YEM2"/>
<reference evidence="3" key="1">
    <citation type="submission" date="2016-06" db="EMBL/GenBank/DDBJ databases">
        <authorList>
            <person name="Varghese N."/>
            <person name="Submissions Spin"/>
        </authorList>
    </citation>
    <scope>NUCLEOTIDE SEQUENCE [LARGE SCALE GENOMIC DNA]</scope>
    <source>
        <strain evidence="3">DSM 43168</strain>
    </source>
</reference>
<dbReference type="RefSeq" id="WP_074475035.1">
    <property type="nucleotide sequence ID" value="NZ_FMCT01000006.1"/>
</dbReference>
<dbReference type="EMBL" id="FMCT01000006">
    <property type="protein sequence ID" value="SCF19189.1"/>
    <property type="molecule type" value="Genomic_DNA"/>
</dbReference>
<feature type="compositionally biased region" description="Basic and acidic residues" evidence="1">
    <location>
        <begin position="214"/>
        <end position="228"/>
    </location>
</feature>
<evidence type="ECO:0000256" key="1">
    <source>
        <dbReference type="SAM" id="MobiDB-lite"/>
    </source>
</evidence>
<feature type="region of interest" description="Disordered" evidence="1">
    <location>
        <begin position="208"/>
        <end position="243"/>
    </location>
</feature>
<proteinExistence type="predicted"/>
<gene>
    <name evidence="2" type="ORF">GA0070563_10669</name>
</gene>
<sequence length="374" mass="39571">MIRIPICPACAEPVADQPAQAWTGAYRSRNWWWHLTDNTPICPGVDGSRSQAVFVEEGLPADTQASAWLDAMSELFTIGGPYDPARLGSAVTAAEHLCRWLHTATGPFSALTALPTPSDVAFLVGHLHRTNRLLARIHAQAGAYVLDQARQPQFTGLTDDSDLHDEVIATADDIHAWLQEAADACAQAAQTVGAAWSDTRKLTALTTAAPSGQADHDVPATDTDHDPTSAHVAPDPSDAHEPSPAQLAELVGSAFGDEASFSPELTRTATRILGTLTMYLSNCLGPARPAAIATPQDLADLTTSLTHLTHSFHTSLRQAVEHAPPHDTTGLDTTHVAALHAALTQASDALRHAALNLGKASYHAAGLDLPQDQP</sequence>
<accession>A0A1C4YEM2</accession>
<evidence type="ECO:0000313" key="3">
    <source>
        <dbReference type="Proteomes" id="UP000183585"/>
    </source>
</evidence>
<keyword evidence="3" id="KW-1185">Reference proteome</keyword>